<dbReference type="Gene3D" id="1.10.287.1490">
    <property type="match status" value="1"/>
</dbReference>
<protein>
    <submittedName>
        <fullName evidence="3">Uncharacterized protein</fullName>
    </submittedName>
</protein>
<comment type="caution">
    <text evidence="3">The sequence shown here is derived from an EMBL/GenBank/DDBJ whole genome shotgun (WGS) entry which is preliminary data.</text>
</comment>
<organism evidence="3 4">
    <name type="scientific">Batillaria attramentaria</name>
    <dbReference type="NCBI Taxonomy" id="370345"/>
    <lineage>
        <taxon>Eukaryota</taxon>
        <taxon>Metazoa</taxon>
        <taxon>Spiralia</taxon>
        <taxon>Lophotrochozoa</taxon>
        <taxon>Mollusca</taxon>
        <taxon>Gastropoda</taxon>
        <taxon>Caenogastropoda</taxon>
        <taxon>Sorbeoconcha</taxon>
        <taxon>Cerithioidea</taxon>
        <taxon>Batillariidae</taxon>
        <taxon>Batillaria</taxon>
    </lineage>
</organism>
<proteinExistence type="predicted"/>
<evidence type="ECO:0000256" key="1">
    <source>
        <dbReference type="SAM" id="Coils"/>
    </source>
</evidence>
<dbReference type="SUPFAM" id="SSF57997">
    <property type="entry name" value="Tropomyosin"/>
    <property type="match status" value="1"/>
</dbReference>
<evidence type="ECO:0000313" key="3">
    <source>
        <dbReference type="EMBL" id="KAK7499129.1"/>
    </source>
</evidence>
<name>A0ABD0LHW8_9CAEN</name>
<keyword evidence="4" id="KW-1185">Reference proteome</keyword>
<accession>A0ABD0LHW8</accession>
<evidence type="ECO:0000313" key="4">
    <source>
        <dbReference type="Proteomes" id="UP001519460"/>
    </source>
</evidence>
<sequence>GRCIAYCQDRCSCVSFACRWRIRQECVSQQKKETWVAPPSPHQAMMAKIGRIEERLDALEKHVGLKGEQERELRESKAEVAEVRVAMQETLRKLAVREQELTETRYKVDNLTNQSEADRRKIKDLEEAKKRLEETVKDLEKQLQRREQKVKQLETELSAMKEELKTTQTQVKKTNARVKKFENQVKEQDEKMNDILRRIEHLSPRPPDSEPSSAPVTDRHLSGTLQLPPIKPPSNAKMNFPPLRK</sequence>
<keyword evidence="1" id="KW-0175">Coiled coil</keyword>
<feature type="coiled-coil region" evidence="1">
    <location>
        <begin position="42"/>
        <end position="198"/>
    </location>
</feature>
<feature type="non-terminal residue" evidence="3">
    <location>
        <position position="1"/>
    </location>
</feature>
<dbReference type="Proteomes" id="UP001519460">
    <property type="component" value="Unassembled WGS sequence"/>
</dbReference>
<gene>
    <name evidence="3" type="ORF">BaRGS_00009676</name>
</gene>
<dbReference type="AlphaFoldDB" id="A0ABD0LHW8"/>
<reference evidence="3 4" key="1">
    <citation type="journal article" date="2023" name="Sci. Data">
        <title>Genome assembly of the Korean intertidal mud-creeper Batillaria attramentaria.</title>
        <authorList>
            <person name="Patra A.K."/>
            <person name="Ho P.T."/>
            <person name="Jun S."/>
            <person name="Lee S.J."/>
            <person name="Kim Y."/>
            <person name="Won Y.J."/>
        </authorList>
    </citation>
    <scope>NUCLEOTIDE SEQUENCE [LARGE SCALE GENOMIC DNA]</scope>
    <source>
        <strain evidence="3">Wonlab-2016</strain>
    </source>
</reference>
<evidence type="ECO:0000256" key="2">
    <source>
        <dbReference type="SAM" id="MobiDB-lite"/>
    </source>
</evidence>
<feature type="region of interest" description="Disordered" evidence="2">
    <location>
        <begin position="199"/>
        <end position="245"/>
    </location>
</feature>
<dbReference type="EMBL" id="JACVVK020000046">
    <property type="protein sequence ID" value="KAK7499129.1"/>
    <property type="molecule type" value="Genomic_DNA"/>
</dbReference>